<evidence type="ECO:0000256" key="1">
    <source>
        <dbReference type="ARBA" id="ARBA00009431"/>
    </source>
</evidence>
<evidence type="ECO:0008006" key="5">
    <source>
        <dbReference type="Google" id="ProtNLM"/>
    </source>
</evidence>
<dbReference type="STRING" id="3469.A0A4Y7J2I8"/>
<proteinExistence type="inferred from homology"/>
<organism evidence="3 4">
    <name type="scientific">Papaver somniferum</name>
    <name type="common">Opium poppy</name>
    <dbReference type="NCBI Taxonomy" id="3469"/>
    <lineage>
        <taxon>Eukaryota</taxon>
        <taxon>Viridiplantae</taxon>
        <taxon>Streptophyta</taxon>
        <taxon>Embryophyta</taxon>
        <taxon>Tracheophyta</taxon>
        <taxon>Spermatophyta</taxon>
        <taxon>Magnoliopsida</taxon>
        <taxon>Ranunculales</taxon>
        <taxon>Papaveraceae</taxon>
        <taxon>Papaveroideae</taxon>
        <taxon>Papaver</taxon>
    </lineage>
</organism>
<feature type="signal peptide" evidence="2">
    <location>
        <begin position="1"/>
        <end position="22"/>
    </location>
</feature>
<dbReference type="InterPro" id="IPR029058">
    <property type="entry name" value="AB_hydrolase_fold"/>
</dbReference>
<comment type="similarity">
    <text evidence="1">Belongs to the peptidase S10 family.</text>
</comment>
<dbReference type="EMBL" id="CM010717">
    <property type="protein sequence ID" value="RZC53949.1"/>
    <property type="molecule type" value="Genomic_DNA"/>
</dbReference>
<evidence type="ECO:0000256" key="2">
    <source>
        <dbReference type="SAM" id="SignalP"/>
    </source>
</evidence>
<dbReference type="GO" id="GO:0005773">
    <property type="term" value="C:vacuole"/>
    <property type="evidence" value="ECO:0007669"/>
    <property type="project" value="TreeGrafter"/>
</dbReference>
<sequence>MMKRSCIFVFVLFLNLILDIQSISGNKDLDRVYELPGQSFNVNFAHYSGYVNLLRTHLQNLFFFGSMEVLVGPFHIKPDGKTLYQNPYSWNQVANVLFLDSPVGVGYSYSNKSEDLLNNGDASTAEDSLAFLSNWLERFPQYKGREFYLSGERYAGHYVPQLAEAIVKHNKKTGDKSINLKGYMVGNALTDDYNDHLGVFQFMWSAGLISDQT</sequence>
<gene>
    <name evidence="3" type="ORF">C5167_012818</name>
</gene>
<dbReference type="Pfam" id="PF00450">
    <property type="entry name" value="Peptidase_S10"/>
    <property type="match status" value="1"/>
</dbReference>
<evidence type="ECO:0000313" key="3">
    <source>
        <dbReference type="EMBL" id="RZC53949.1"/>
    </source>
</evidence>
<dbReference type="GO" id="GO:0004185">
    <property type="term" value="F:serine-type carboxypeptidase activity"/>
    <property type="evidence" value="ECO:0007669"/>
    <property type="project" value="InterPro"/>
</dbReference>
<dbReference type="PANTHER" id="PTHR11802">
    <property type="entry name" value="SERINE PROTEASE FAMILY S10 SERINE CARBOXYPEPTIDASE"/>
    <property type="match status" value="1"/>
</dbReference>
<dbReference type="SUPFAM" id="SSF53474">
    <property type="entry name" value="alpha/beta-Hydrolases"/>
    <property type="match status" value="1"/>
</dbReference>
<dbReference type="AlphaFoldDB" id="A0A4Y7J2I8"/>
<dbReference type="Proteomes" id="UP000316621">
    <property type="component" value="Chromosome 3"/>
</dbReference>
<dbReference type="InterPro" id="IPR001563">
    <property type="entry name" value="Peptidase_S10"/>
</dbReference>
<dbReference type="OMA" id="LAREIMH"/>
<dbReference type="PANTHER" id="PTHR11802:SF32">
    <property type="entry name" value="SERINE CARBOXYPEPTIDASE-LIKE 29"/>
    <property type="match status" value="1"/>
</dbReference>
<evidence type="ECO:0000313" key="4">
    <source>
        <dbReference type="Proteomes" id="UP000316621"/>
    </source>
</evidence>
<protein>
    <recommendedName>
        <fullName evidence="5">Carboxypeptidase</fullName>
    </recommendedName>
</protein>
<dbReference type="PRINTS" id="PR00724">
    <property type="entry name" value="CRBOXYPTASEC"/>
</dbReference>
<name>A0A4Y7J2I8_PAPSO</name>
<dbReference type="GO" id="GO:0006508">
    <property type="term" value="P:proteolysis"/>
    <property type="evidence" value="ECO:0007669"/>
    <property type="project" value="InterPro"/>
</dbReference>
<keyword evidence="2" id="KW-0732">Signal</keyword>
<accession>A0A4Y7J2I8</accession>
<keyword evidence="4" id="KW-1185">Reference proteome</keyword>
<reference evidence="3 4" key="1">
    <citation type="journal article" date="2018" name="Science">
        <title>The opium poppy genome and morphinan production.</title>
        <authorList>
            <person name="Guo L."/>
            <person name="Winzer T."/>
            <person name="Yang X."/>
            <person name="Li Y."/>
            <person name="Ning Z."/>
            <person name="He Z."/>
            <person name="Teodor R."/>
            <person name="Lu Y."/>
            <person name="Bowser T.A."/>
            <person name="Graham I.A."/>
            <person name="Ye K."/>
        </authorList>
    </citation>
    <scope>NUCLEOTIDE SEQUENCE [LARGE SCALE GENOMIC DNA]</scope>
    <source>
        <strain evidence="4">cv. HN1</strain>
        <tissue evidence="3">Leaves</tissue>
    </source>
</reference>
<dbReference type="Gene3D" id="3.40.50.1820">
    <property type="entry name" value="alpha/beta hydrolase"/>
    <property type="match status" value="1"/>
</dbReference>
<feature type="chain" id="PRO_5021451253" description="Carboxypeptidase" evidence="2">
    <location>
        <begin position="23"/>
        <end position="213"/>
    </location>
</feature>
<dbReference type="Gramene" id="RZC53949">
    <property type="protein sequence ID" value="RZC53949"/>
    <property type="gene ID" value="C5167_012818"/>
</dbReference>